<keyword evidence="2 3" id="KW-1133">Transmembrane helix</keyword>
<dbReference type="RefSeq" id="WP_003100815.1">
    <property type="nucleotide sequence ID" value="NZ_CP010783.1"/>
</dbReference>
<feature type="transmembrane region" description="Helical" evidence="3">
    <location>
        <begin position="130"/>
        <end position="151"/>
    </location>
</feature>
<dbReference type="STRING" id="1346.BMF34_02070"/>
<evidence type="ECO:0000313" key="7">
    <source>
        <dbReference type="Proteomes" id="UP000269148"/>
    </source>
</evidence>
<dbReference type="GeneID" id="35765281"/>
<dbReference type="KEGG" id="siq:DQ08_01915"/>
<dbReference type="PANTHER" id="PTHR37815">
    <property type="entry name" value="UPF0397 PROTEIN BC_2624-RELATED"/>
    <property type="match status" value="1"/>
</dbReference>
<dbReference type="OrthoDB" id="411368at2"/>
<protein>
    <submittedName>
        <fullName evidence="5">ECF transporter S component</fullName>
    </submittedName>
    <submittedName>
        <fullName evidence="4">Membrane protein</fullName>
    </submittedName>
</protein>
<organism evidence="5 7">
    <name type="scientific">Streptococcus iniae</name>
    <name type="common">Streptococcus shiloi</name>
    <dbReference type="NCBI Taxonomy" id="1346"/>
    <lineage>
        <taxon>Bacteria</taxon>
        <taxon>Bacillati</taxon>
        <taxon>Bacillota</taxon>
        <taxon>Bacilli</taxon>
        <taxon>Lactobacillales</taxon>
        <taxon>Streptococcaceae</taxon>
        <taxon>Streptococcus</taxon>
    </lineage>
</organism>
<evidence type="ECO:0000313" key="6">
    <source>
        <dbReference type="Proteomes" id="UP000025245"/>
    </source>
</evidence>
<gene>
    <name evidence="5" type="ORF">DIY07_01845</name>
    <name evidence="4" type="ORF">DQ08_01915</name>
</gene>
<dbReference type="GO" id="GO:0016020">
    <property type="term" value="C:membrane"/>
    <property type="evidence" value="ECO:0007669"/>
    <property type="project" value="InterPro"/>
</dbReference>
<sequence length="157" mass="17063">MAKHHKTKELTVLALLTALSVVLGRFIMVPTPTGFLTLLDAGIYFTSFYFGARQGAIVGGLSGFLIDLLAGYPQWMFHSLIAHGAQGYFAGWTGYKRVLGLLLASFVMIAWYFLGSLLLGYGLGGSFAGIWGNVMQNFFGMLVGYFVFIAVKGAEKK</sequence>
<evidence type="ECO:0000256" key="1">
    <source>
        <dbReference type="ARBA" id="ARBA00022692"/>
    </source>
</evidence>
<name>A0A3L8GQJ9_STRIN</name>
<evidence type="ECO:0000256" key="2">
    <source>
        <dbReference type="ARBA" id="ARBA00022989"/>
    </source>
</evidence>
<evidence type="ECO:0000313" key="5">
    <source>
        <dbReference type="EMBL" id="RLU58674.1"/>
    </source>
</evidence>
<keyword evidence="6" id="KW-1185">Reference proteome</keyword>
<proteinExistence type="predicted"/>
<evidence type="ECO:0000256" key="3">
    <source>
        <dbReference type="SAM" id="Phobius"/>
    </source>
</evidence>
<dbReference type="EMBL" id="CP007586">
    <property type="protein sequence ID" value="AHY15255.1"/>
    <property type="molecule type" value="Genomic_DNA"/>
</dbReference>
<dbReference type="AlphaFoldDB" id="A0A3L8GQJ9"/>
<dbReference type="Proteomes" id="UP000025245">
    <property type="component" value="Chromosome"/>
</dbReference>
<accession>A0A3L8GQJ9</accession>
<reference evidence="5 7" key="2">
    <citation type="submission" date="2018-06" db="EMBL/GenBank/DDBJ databases">
        <title>Mutators as drivers of adaptation in pathogenic bacteria and a risk factor for host jumps and vaccine escape.</title>
        <authorList>
            <person name="Barnes A.C."/>
            <person name="Silayeva O."/>
        </authorList>
    </citation>
    <scope>NUCLEOTIDE SEQUENCE [LARGE SCALE GENOMIC DNA]</scope>
    <source>
        <strain evidence="5 7">QMA0445</strain>
    </source>
</reference>
<keyword evidence="3" id="KW-0472">Membrane</keyword>
<dbReference type="Pfam" id="PF07155">
    <property type="entry name" value="ECF-ribofla_trS"/>
    <property type="match status" value="1"/>
</dbReference>
<dbReference type="InterPro" id="IPR009825">
    <property type="entry name" value="ECF_substrate-spec-like"/>
</dbReference>
<feature type="transmembrane region" description="Helical" evidence="3">
    <location>
        <begin position="98"/>
        <end position="124"/>
    </location>
</feature>
<evidence type="ECO:0000313" key="4">
    <source>
        <dbReference type="EMBL" id="AHY15255.1"/>
    </source>
</evidence>
<dbReference type="EMBL" id="QLQD01000019">
    <property type="protein sequence ID" value="RLU58674.1"/>
    <property type="molecule type" value="Genomic_DNA"/>
</dbReference>
<dbReference type="PANTHER" id="PTHR37815:SF3">
    <property type="entry name" value="UPF0397 PROTEIN SPR0429"/>
    <property type="match status" value="1"/>
</dbReference>
<dbReference type="KEGG" id="sio:DW64_01900"/>
<keyword evidence="1 3" id="KW-0812">Transmembrane</keyword>
<dbReference type="KEGG" id="siz:SI82_02180"/>
<reference evidence="4 6" key="1">
    <citation type="journal article" date="2014" name="Genome Announc.">
        <title>Complete Genome Sequence of a Virulent Strain, Streptococcus iniae ISET0901, Isolated from Diseased Tilapia.</title>
        <authorList>
            <person name="Pridgeon J.W."/>
            <person name="Zhang D."/>
            <person name="Zhang L."/>
        </authorList>
    </citation>
    <scope>NUCLEOTIDE SEQUENCE [LARGE SCALE GENOMIC DNA]</scope>
    <source>
        <strain evidence="4 6">ISET0901</strain>
    </source>
</reference>
<feature type="transmembrane region" description="Helical" evidence="3">
    <location>
        <begin position="48"/>
        <end position="70"/>
    </location>
</feature>
<dbReference type="Gene3D" id="1.10.1760.20">
    <property type="match status" value="1"/>
</dbReference>
<dbReference type="Proteomes" id="UP000269148">
    <property type="component" value="Unassembled WGS sequence"/>
</dbReference>